<dbReference type="STRING" id="126957.T1JMV7"/>
<accession>T1JMV7</accession>
<evidence type="ECO:0000256" key="4">
    <source>
        <dbReference type="ARBA" id="ARBA00083755"/>
    </source>
</evidence>
<dbReference type="EnsemblMetazoa" id="SMAR015187-RA">
    <property type="protein sequence ID" value="SMAR015187-PA"/>
    <property type="gene ID" value="SMAR015187"/>
</dbReference>
<evidence type="ECO:0000256" key="3">
    <source>
        <dbReference type="ARBA" id="ARBA00023274"/>
    </source>
</evidence>
<keyword evidence="6" id="KW-1185">Reference proteome</keyword>
<dbReference type="GO" id="GO:0003735">
    <property type="term" value="F:structural constituent of ribosome"/>
    <property type="evidence" value="ECO:0007669"/>
    <property type="project" value="InterPro"/>
</dbReference>
<organism evidence="5 6">
    <name type="scientific">Strigamia maritima</name>
    <name type="common">European centipede</name>
    <name type="synonym">Geophilus maritimus</name>
    <dbReference type="NCBI Taxonomy" id="126957"/>
    <lineage>
        <taxon>Eukaryota</taxon>
        <taxon>Metazoa</taxon>
        <taxon>Ecdysozoa</taxon>
        <taxon>Arthropoda</taxon>
        <taxon>Myriapoda</taxon>
        <taxon>Chilopoda</taxon>
        <taxon>Pleurostigmophora</taxon>
        <taxon>Geophilomorpha</taxon>
        <taxon>Linotaeniidae</taxon>
        <taxon>Strigamia</taxon>
    </lineage>
</organism>
<proteinExistence type="inferred from homology"/>
<dbReference type="Pfam" id="PF00253">
    <property type="entry name" value="Ribosomal_S14"/>
    <property type="match status" value="1"/>
</dbReference>
<dbReference type="HOGENOM" id="CLU_139869_1_0_1"/>
<dbReference type="AlphaFoldDB" id="T1JMV7"/>
<dbReference type="EMBL" id="JH432085">
    <property type="status" value="NOT_ANNOTATED_CDS"/>
    <property type="molecule type" value="Genomic_DNA"/>
</dbReference>
<comment type="similarity">
    <text evidence="1">Belongs to the universal ribosomal protein uS14 family.</text>
</comment>
<dbReference type="InterPro" id="IPR001209">
    <property type="entry name" value="Ribosomal_uS14"/>
</dbReference>
<reference evidence="5" key="2">
    <citation type="submission" date="2015-02" db="UniProtKB">
        <authorList>
            <consortium name="EnsemblMetazoa"/>
        </authorList>
    </citation>
    <scope>IDENTIFICATION</scope>
</reference>
<dbReference type="eggNOG" id="KOG1741">
    <property type="taxonomic scope" value="Eukaryota"/>
</dbReference>
<dbReference type="Gene3D" id="1.10.287.1480">
    <property type="match status" value="1"/>
</dbReference>
<dbReference type="SUPFAM" id="SSF57716">
    <property type="entry name" value="Glucocorticoid receptor-like (DNA-binding domain)"/>
    <property type="match status" value="1"/>
</dbReference>
<reference evidence="6" key="1">
    <citation type="submission" date="2011-05" db="EMBL/GenBank/DDBJ databases">
        <authorList>
            <person name="Richards S.R."/>
            <person name="Qu J."/>
            <person name="Jiang H."/>
            <person name="Jhangiani S.N."/>
            <person name="Agravi P."/>
            <person name="Goodspeed R."/>
            <person name="Gross S."/>
            <person name="Mandapat C."/>
            <person name="Jackson L."/>
            <person name="Mathew T."/>
            <person name="Pu L."/>
            <person name="Thornton R."/>
            <person name="Saada N."/>
            <person name="Wilczek-Boney K.B."/>
            <person name="Lee S."/>
            <person name="Kovar C."/>
            <person name="Wu Y."/>
            <person name="Scherer S.E."/>
            <person name="Worley K.C."/>
            <person name="Muzny D.M."/>
            <person name="Gibbs R."/>
        </authorList>
    </citation>
    <scope>NUCLEOTIDE SEQUENCE</scope>
    <source>
        <strain evidence="6">Brora</strain>
    </source>
</reference>
<dbReference type="PhylomeDB" id="T1JMV7"/>
<dbReference type="GO" id="GO:0006412">
    <property type="term" value="P:translation"/>
    <property type="evidence" value="ECO:0007669"/>
    <property type="project" value="InterPro"/>
</dbReference>
<evidence type="ECO:0000313" key="5">
    <source>
        <dbReference type="EnsemblMetazoa" id="SMAR015187-PA"/>
    </source>
</evidence>
<dbReference type="OMA" id="ENERMQY"/>
<evidence type="ECO:0000313" key="6">
    <source>
        <dbReference type="Proteomes" id="UP000014500"/>
    </source>
</evidence>
<keyword evidence="2" id="KW-0689">Ribosomal protein</keyword>
<protein>
    <recommendedName>
        <fullName evidence="4">28S ribosomal protein S14, mitochondrial</fullName>
    </recommendedName>
</protein>
<name>T1JMV7_STRMM</name>
<evidence type="ECO:0000256" key="1">
    <source>
        <dbReference type="ARBA" id="ARBA00009083"/>
    </source>
</evidence>
<evidence type="ECO:0000256" key="2">
    <source>
        <dbReference type="ARBA" id="ARBA00022980"/>
    </source>
</evidence>
<sequence length="131" mass="15268">MANMLARNYSRILTPACNLINVAPPRRTAIMWTDHRMARDVNNRKIVFQFAAERLRVNTLRKNKILPKELRECADREIAALPRRGSISYLHGRCVLTSRSRGLVVPWRMSRIAWRHLADHNNLSGVQRAIW</sequence>
<dbReference type="PANTHER" id="PTHR19836:SF19">
    <property type="entry name" value="SMALL RIBOSOMAL SUBUNIT PROTEIN US14M"/>
    <property type="match status" value="1"/>
</dbReference>
<dbReference type="PANTHER" id="PTHR19836">
    <property type="entry name" value="30S RIBOSOMAL PROTEIN S14"/>
    <property type="match status" value="1"/>
</dbReference>
<dbReference type="Proteomes" id="UP000014500">
    <property type="component" value="Unassembled WGS sequence"/>
</dbReference>
<dbReference type="GO" id="GO:0005763">
    <property type="term" value="C:mitochondrial small ribosomal subunit"/>
    <property type="evidence" value="ECO:0007669"/>
    <property type="project" value="TreeGrafter"/>
</dbReference>
<keyword evidence="3" id="KW-0687">Ribonucleoprotein</keyword>
<dbReference type="FunFam" id="1.10.287.1480:FF:000001">
    <property type="entry name" value="30S ribosomal protein S14"/>
    <property type="match status" value="1"/>
</dbReference>